<dbReference type="Proteomes" id="UP000565441">
    <property type="component" value="Unassembled WGS sequence"/>
</dbReference>
<feature type="transmembrane region" description="Helical" evidence="6">
    <location>
        <begin position="587"/>
        <end position="608"/>
    </location>
</feature>
<comment type="caution">
    <text evidence="7">The sequence shown here is derived from an EMBL/GenBank/DDBJ whole genome shotgun (WGS) entry which is preliminary data.</text>
</comment>
<accession>A0A8H5M178</accession>
<sequence length="728" mass="79578">MFELHLRFTLNEVVFSDYTALANQAKSHISIHISAVVHEAKMQPLRTVMSATHLRPLIEKVGDRQMDPFTFQATLMQWRSHGPILSKWAPRSRLSGHQCRRVARFTMIGPDTQGHQEGAKNSRMIEHRIYLLCGFVLTRLLFTQERITIRHSASIRCIVFKLSRNHTATCQMYTRSIDLHNVLSHRSSTRGTCQTLYATSMPEPSKPEKAVPVVGTIVQDKDFSVRQADDLKLAELGYKSQFKREFSLMETASFAFSIMALVASISATLEFGLVSGGHVGLVFGWLIPCIFVMFVALSMAELASSMPTSAGLYFFSAKLAPSKYAPLASWITGWANITGQVALVCSIDFNCAQMIASAISVASDGATNLSSGATYGMLLAILFSHGVLCSAATSIIAKLNIFYVLLNVGTFMAAIIAMLVLSEDKVSAKDAFFLFENNSGWSNDGWAFMLAFTTPMWILTGYDSAVHISEEITGASRAVPIAILVGVGATAILGWVLLIATSFVIPSMTKLLGTNLPLPMAQVFLDTLGKRGMLAIWACIILVQYSSGVAQGVDASRAVFAFARDNALPGSRWWKVINPRTRTPVNAVWLVMAATAICGFLGFSQAALTSLAGASVIGLYTSYAAPIFLRITYGRDKLVPGPFTLGAWSTPVGAIAIAWISFIIVLLFFPPGQRTTTQDMNYTVVIIMGVFIFATASWVFSAHKWFKGPVRNIDDGAEDKASYDEEKR</sequence>
<reference evidence="7 8" key="1">
    <citation type="journal article" date="2020" name="ISME J.">
        <title>Uncovering the hidden diversity of litter-decomposition mechanisms in mushroom-forming fungi.</title>
        <authorList>
            <person name="Floudas D."/>
            <person name="Bentzer J."/>
            <person name="Ahren D."/>
            <person name="Johansson T."/>
            <person name="Persson P."/>
            <person name="Tunlid A."/>
        </authorList>
    </citation>
    <scope>NUCLEOTIDE SEQUENCE [LARGE SCALE GENOMIC DNA]</scope>
    <source>
        <strain evidence="7 8">CBS 661.87</strain>
    </source>
</reference>
<keyword evidence="8" id="KW-1185">Reference proteome</keyword>
<keyword evidence="3 6" id="KW-0812">Transmembrane</keyword>
<feature type="transmembrane region" description="Helical" evidence="6">
    <location>
        <begin position="645"/>
        <end position="669"/>
    </location>
</feature>
<dbReference type="AlphaFoldDB" id="A0A8H5M178"/>
<feature type="transmembrane region" description="Helical" evidence="6">
    <location>
        <begin position="248"/>
        <end position="269"/>
    </location>
</feature>
<evidence type="ECO:0000313" key="8">
    <source>
        <dbReference type="Proteomes" id="UP000565441"/>
    </source>
</evidence>
<feature type="transmembrane region" description="Helical" evidence="6">
    <location>
        <begin position="441"/>
        <end position="459"/>
    </location>
</feature>
<feature type="transmembrane region" description="Helical" evidence="6">
    <location>
        <begin position="281"/>
        <end position="300"/>
    </location>
</feature>
<feature type="transmembrane region" description="Helical" evidence="6">
    <location>
        <begin position="681"/>
        <end position="701"/>
    </location>
</feature>
<evidence type="ECO:0000256" key="1">
    <source>
        <dbReference type="ARBA" id="ARBA00004141"/>
    </source>
</evidence>
<organism evidence="7 8">
    <name type="scientific">Tricholomella constricta</name>
    <dbReference type="NCBI Taxonomy" id="117010"/>
    <lineage>
        <taxon>Eukaryota</taxon>
        <taxon>Fungi</taxon>
        <taxon>Dikarya</taxon>
        <taxon>Basidiomycota</taxon>
        <taxon>Agaricomycotina</taxon>
        <taxon>Agaricomycetes</taxon>
        <taxon>Agaricomycetidae</taxon>
        <taxon>Agaricales</taxon>
        <taxon>Tricholomatineae</taxon>
        <taxon>Lyophyllaceae</taxon>
        <taxon>Tricholomella</taxon>
    </lineage>
</organism>
<feature type="transmembrane region" description="Helical" evidence="6">
    <location>
        <begin position="375"/>
        <end position="395"/>
    </location>
</feature>
<dbReference type="EMBL" id="JAACJP010000026">
    <property type="protein sequence ID" value="KAF5376884.1"/>
    <property type="molecule type" value="Genomic_DNA"/>
</dbReference>
<name>A0A8H5M178_9AGAR</name>
<dbReference type="InterPro" id="IPR002293">
    <property type="entry name" value="AA/rel_permease1"/>
</dbReference>
<evidence type="ECO:0000256" key="3">
    <source>
        <dbReference type="ARBA" id="ARBA00022692"/>
    </source>
</evidence>
<feature type="transmembrane region" description="Helical" evidence="6">
    <location>
        <begin position="614"/>
        <end position="633"/>
    </location>
</feature>
<dbReference type="PANTHER" id="PTHR45649">
    <property type="entry name" value="AMINO-ACID PERMEASE BAT1"/>
    <property type="match status" value="1"/>
</dbReference>
<feature type="transmembrane region" description="Helical" evidence="6">
    <location>
        <begin position="401"/>
        <end position="421"/>
    </location>
</feature>
<dbReference type="PANTHER" id="PTHR45649:SF6">
    <property type="entry name" value="GABA-SPECIFIC PERMEASE"/>
    <property type="match status" value="1"/>
</dbReference>
<comment type="subcellular location">
    <subcellularLocation>
        <location evidence="1">Membrane</location>
        <topology evidence="1">Multi-pass membrane protein</topology>
    </subcellularLocation>
</comment>
<dbReference type="Pfam" id="PF13520">
    <property type="entry name" value="AA_permease_2"/>
    <property type="match status" value="1"/>
</dbReference>
<keyword evidence="2" id="KW-0813">Transport</keyword>
<dbReference type="OrthoDB" id="4476201at2759"/>
<dbReference type="Gene3D" id="1.20.1740.10">
    <property type="entry name" value="Amino acid/polyamine transporter I"/>
    <property type="match status" value="1"/>
</dbReference>
<evidence type="ECO:0008006" key="9">
    <source>
        <dbReference type="Google" id="ProtNLM"/>
    </source>
</evidence>
<keyword evidence="4 6" id="KW-1133">Transmembrane helix</keyword>
<evidence type="ECO:0000256" key="2">
    <source>
        <dbReference type="ARBA" id="ARBA00022448"/>
    </source>
</evidence>
<feature type="transmembrane region" description="Helical" evidence="6">
    <location>
        <begin position="479"/>
        <end position="505"/>
    </location>
</feature>
<gene>
    <name evidence="7" type="ORF">D9615_007229</name>
</gene>
<proteinExistence type="predicted"/>
<keyword evidence="5 6" id="KW-0472">Membrane</keyword>
<dbReference type="GO" id="GO:0022857">
    <property type="term" value="F:transmembrane transporter activity"/>
    <property type="evidence" value="ECO:0007669"/>
    <property type="project" value="InterPro"/>
</dbReference>
<evidence type="ECO:0000256" key="4">
    <source>
        <dbReference type="ARBA" id="ARBA00022989"/>
    </source>
</evidence>
<dbReference type="GO" id="GO:0016020">
    <property type="term" value="C:membrane"/>
    <property type="evidence" value="ECO:0007669"/>
    <property type="project" value="UniProtKB-SubCell"/>
</dbReference>
<protein>
    <recommendedName>
        <fullName evidence="9">Amino acid transporter</fullName>
    </recommendedName>
</protein>
<evidence type="ECO:0000313" key="7">
    <source>
        <dbReference type="EMBL" id="KAF5376884.1"/>
    </source>
</evidence>
<evidence type="ECO:0000256" key="5">
    <source>
        <dbReference type="ARBA" id="ARBA00023136"/>
    </source>
</evidence>
<evidence type="ECO:0000256" key="6">
    <source>
        <dbReference type="SAM" id="Phobius"/>
    </source>
</evidence>